<dbReference type="Proteomes" id="UP000639772">
    <property type="component" value="Unassembled WGS sequence"/>
</dbReference>
<proteinExistence type="predicted"/>
<gene>
    <name evidence="1" type="ORF">HPP92_026905</name>
</gene>
<accession>A0A835PAN5</accession>
<organism evidence="1 2">
    <name type="scientific">Vanilla planifolia</name>
    <name type="common">Vanilla</name>
    <dbReference type="NCBI Taxonomy" id="51239"/>
    <lineage>
        <taxon>Eukaryota</taxon>
        <taxon>Viridiplantae</taxon>
        <taxon>Streptophyta</taxon>
        <taxon>Embryophyta</taxon>
        <taxon>Tracheophyta</taxon>
        <taxon>Spermatophyta</taxon>
        <taxon>Magnoliopsida</taxon>
        <taxon>Liliopsida</taxon>
        <taxon>Asparagales</taxon>
        <taxon>Orchidaceae</taxon>
        <taxon>Vanilloideae</taxon>
        <taxon>Vanilleae</taxon>
        <taxon>Vanilla</taxon>
    </lineage>
</organism>
<dbReference type="EMBL" id="JADCNM010000135">
    <property type="protein sequence ID" value="KAG0450156.1"/>
    <property type="molecule type" value="Genomic_DNA"/>
</dbReference>
<name>A0A835PAN5_VANPL</name>
<reference evidence="1 2" key="1">
    <citation type="journal article" date="2020" name="Nat. Food">
        <title>A phased Vanilla planifolia genome enables genetic improvement of flavour and production.</title>
        <authorList>
            <person name="Hasing T."/>
            <person name="Tang H."/>
            <person name="Brym M."/>
            <person name="Khazi F."/>
            <person name="Huang T."/>
            <person name="Chambers A.H."/>
        </authorList>
    </citation>
    <scope>NUCLEOTIDE SEQUENCE [LARGE SCALE GENOMIC DNA]</scope>
    <source>
        <tissue evidence="1">Leaf</tissue>
    </source>
</reference>
<evidence type="ECO:0000313" key="1">
    <source>
        <dbReference type="EMBL" id="KAG0450156.1"/>
    </source>
</evidence>
<sequence>MTMPTVIIRINHFCQTTACYFLFNHDDEDFDPRKWMAYLVEGHGADVEKVFDARWSSALPSYRRKAKEGIFPATLEEIEEDLALVLSVAEEISEVDIGLLLSEAPPPIYFCRMK</sequence>
<evidence type="ECO:0000313" key="2">
    <source>
        <dbReference type="Proteomes" id="UP000639772"/>
    </source>
</evidence>
<comment type="caution">
    <text evidence="1">The sequence shown here is derived from an EMBL/GenBank/DDBJ whole genome shotgun (WGS) entry which is preliminary data.</text>
</comment>
<dbReference type="AlphaFoldDB" id="A0A835PAN5"/>
<protein>
    <submittedName>
        <fullName evidence="1">Uncharacterized protein</fullName>
    </submittedName>
</protein>